<dbReference type="OrthoDB" id="3135at10239"/>
<evidence type="ECO:0000313" key="26">
    <source>
        <dbReference type="Proteomes" id="UP000143751"/>
    </source>
</evidence>
<dbReference type="FunFam" id="1.10.150.550:FF:000002">
    <property type="entry name" value="Nucleoprotein"/>
    <property type="match status" value="1"/>
</dbReference>
<dbReference type="GO" id="GO:0039696">
    <property type="term" value="P:RNA-templated viral transcription"/>
    <property type="evidence" value="ECO:0007669"/>
    <property type="project" value="UniProtKB-UniRule"/>
</dbReference>
<keyword evidence="11 20" id="KW-0694">RNA-binding</keyword>
<keyword evidence="2 20" id="KW-1113">Inhibition of host RLR pathway by virus</keyword>
<dbReference type="Gene3D" id="3.30.420.410">
    <property type="entry name" value="Arenaviral nucleoprotein, C-terminal domain"/>
    <property type="match status" value="1"/>
</dbReference>
<feature type="site" description="Important for exonuclease activity" evidence="20">
    <location>
        <position position="459"/>
    </location>
</feature>
<dbReference type="KEGG" id="vg:80559059"/>
<keyword evidence="7 20" id="KW-0479">Metal-binding</keyword>
<evidence type="ECO:0000256" key="9">
    <source>
        <dbReference type="ARBA" id="ARBA00022833"/>
    </source>
</evidence>
<dbReference type="EC" id="3.1.13.-" evidence="20"/>
<evidence type="ECO:0000313" key="25">
    <source>
        <dbReference type="EMBL" id="AHZ55918.1"/>
    </source>
</evidence>
<keyword evidence="3 20" id="KW-1139">Helical capsid protein</keyword>
<keyword evidence="5 20" id="KW-0945">Host-virus interaction</keyword>
<keyword evidence="8 20" id="KW-0378">Hydrolase</keyword>
<evidence type="ECO:0000256" key="7">
    <source>
        <dbReference type="ARBA" id="ARBA00022723"/>
    </source>
</evidence>
<keyword evidence="13 20" id="KW-1035">Host cytoplasm</keyword>
<dbReference type="GeneID" id="80559059"/>
<evidence type="ECO:0000256" key="16">
    <source>
        <dbReference type="ARBA" id="ARBA00023274"/>
    </source>
</evidence>
<dbReference type="GO" id="GO:0039724">
    <property type="term" value="P:symbiont-mediated suppression of host cytoplasmic pattern recognition receptor signaling pathway via inhibition of IKBKE activity"/>
    <property type="evidence" value="ECO:0007669"/>
    <property type="project" value="UniProtKB-UniRule"/>
</dbReference>
<feature type="domain" description="Nucleocapsid C-terminal Arenaviridae" evidence="23">
    <location>
        <begin position="356"/>
        <end position="532"/>
    </location>
</feature>
<organism evidence="24 26">
    <name type="scientific">Mammarenavirus choriomeningitidis</name>
    <dbReference type="NCBI Taxonomy" id="3052303"/>
    <lineage>
        <taxon>Viruses</taxon>
        <taxon>Riboviria</taxon>
        <taxon>Orthornavirae</taxon>
        <taxon>Negarnaviricota</taxon>
        <taxon>Polyploviricotina</taxon>
        <taxon>Bunyaviricetes</taxon>
        <taxon>Hareavirales</taxon>
        <taxon>Arenaviridae</taxon>
        <taxon>Mammarenavirus</taxon>
    </lineage>
</organism>
<evidence type="ECO:0000256" key="4">
    <source>
        <dbReference type="ARBA" id="ARBA00022561"/>
    </source>
</evidence>
<dbReference type="Gene3D" id="1.10.150.550">
    <property type="entry name" value="Arenavirus nucleocapsid protein, head domain"/>
    <property type="match status" value="3"/>
</dbReference>
<dbReference type="InterPro" id="IPR035084">
    <property type="entry name" value="Nucleocapsid_C_arenaviridae"/>
</dbReference>
<keyword evidence="12 20" id="KW-0543">Viral nucleoprotein</keyword>
<comment type="similarity">
    <text evidence="20 21">Belongs to the arenaviridae nucleocapsid protein family.</text>
</comment>
<dbReference type="GO" id="GO:0046872">
    <property type="term" value="F:metal ion binding"/>
    <property type="evidence" value="ECO:0007669"/>
    <property type="project" value="UniProtKB-UniRule"/>
</dbReference>
<comment type="caution">
    <text evidence="20">Lacks conserved residue(s) required for the propagation of feature annotation.</text>
</comment>
<evidence type="ECO:0000259" key="22">
    <source>
        <dbReference type="Pfam" id="PF00843"/>
    </source>
</evidence>
<evidence type="ECO:0000256" key="6">
    <source>
        <dbReference type="ARBA" id="ARBA00022632"/>
    </source>
</evidence>
<evidence type="ECO:0000256" key="10">
    <source>
        <dbReference type="ARBA" id="ARBA00022844"/>
    </source>
</evidence>
<sequence length="558" mass="62177">MSLSKEVKSFQWTQALRRELQSFTSDVKAAVIKDATNLLNGLDFSEVSNVQRIMRKEKRDDKDLQRLRSLNQTVHSLVDLKSTSKKNVLKVGRLSAEELMSLAADLEKLKAKIMRSERPQASGVYMGNLTTQQLDQRSQILQIVGMRKPQQGASGVVRVWDVKDSSLLNNQFGTMPSLTMACMAKQSQTPLNDVVQALTDLGLLYTVKYPNLNDLERLKDKHPVLGVITEQQSSINISGYNFSLGAAVKAGAALLDGGNMLESILIKPSNSEDLLKAVLGAKRKLNMFVSDQVGDRNPYENILYKVCLSGEGWPYIACRTSIVGRAWENTTIDLTSEKPAVNSPRPAPGAAGPPQVGLSYSQTMLLKDLMGGIDPNAPTWIDIEGRFNDPVEIAIFQPQNGQFIHFYREPVDQKQFKQDSKYSHGMDLADLFNAQPGLTSSVIGALPQGMVLSCQGSDDIRKLLDSQNRKDIKLIDVEMTREASREYEDKVWDKYGWLCKMHTGIVRDKKKKEITPHCALMDCIIFESASKARLPDLKTVHNILPHDLIFRGPNVVTL</sequence>
<dbReference type="EMBL" id="KJ603308">
    <property type="protein sequence ID" value="AHZ55914.1"/>
    <property type="molecule type" value="Genomic_RNA"/>
</dbReference>
<dbReference type="HAMAP" id="MF_04085">
    <property type="entry name" value="ARENA_NCAP"/>
    <property type="match status" value="1"/>
</dbReference>
<keyword evidence="1 20" id="KW-1224">Inhibition of host IKBKE by virus</keyword>
<dbReference type="KEGG" id="vg:956592"/>
<evidence type="ECO:0000256" key="11">
    <source>
        <dbReference type="ARBA" id="ARBA00022884"/>
    </source>
</evidence>
<comment type="subunit">
    <text evidence="18 20">Homomultimerizes to form the nucleocapsid. Binds to viral genomic RNA. Interacts with glycoprotein G2. Interacts with protein Z; this interaction probably directs the encapsidated genome to budding sites. Interacts with protein L; this interaction does not interfere with Z-L interaction. Interacts with host IKBKE (via Protein kinase domain); the interaction inhibits IKBKE kinase activity.</text>
</comment>
<dbReference type="SMR" id="A0A059U6M5"/>
<evidence type="ECO:0000256" key="20">
    <source>
        <dbReference type="HAMAP-Rule" id="MF_04085"/>
    </source>
</evidence>
<keyword evidence="10 20" id="KW-0946">Virion</keyword>
<dbReference type="GO" id="GO:0003723">
    <property type="term" value="F:RNA binding"/>
    <property type="evidence" value="ECO:0007669"/>
    <property type="project" value="UniProtKB-UniRule"/>
</dbReference>
<dbReference type="FunFam" id="1.10.150.550:FF:000001">
    <property type="entry name" value="Nucleoprotein"/>
    <property type="match status" value="1"/>
</dbReference>
<keyword evidence="14" id="KW-0464">Manganese</keyword>
<evidence type="ECO:0000256" key="8">
    <source>
        <dbReference type="ARBA" id="ARBA00022801"/>
    </source>
</evidence>
<comment type="function">
    <text evidence="19">Encapsidates the genome, protecting it from nucleases. The encapsidated genomic RNA is termed the nucleocapsid (NC). Serves as template for viral transcription and replication. The increased presence of protein N in host cell does not seem to trigger the switch from transcription to replication as observed in other negative strain RNA viruses. Through the interaction with host IKBKE, strongly inhibits the phosphorylation and nuclear translocation of host IRF3, a protein involved in interferon activation pathway, leading to the inhibition of interferon-beta and IRF3-dependent promoters activation. Also encodes a functional 3'-5' exoribonuclease that degrades preferentially dsRNA substrates and thereby participates in the suppression of interferon induction.</text>
</comment>
<comment type="domain">
    <text evidence="20">The N-terminal region is important for the cap-binding activity while the C-terminal region contains the 3'-5' exoribonuclease activity. A CCHE zinc binding site is present in the C-terminal region and may thus contribute to the substrate binding and/or the specificity of the exonuclease activity.</text>
</comment>
<evidence type="ECO:0000256" key="13">
    <source>
        <dbReference type="ARBA" id="ARBA00023200"/>
    </source>
</evidence>
<reference evidence="24 26" key="1">
    <citation type="submission" date="2014-03" db="EMBL/GenBank/DDBJ databases">
        <title>Assessing the variation of an attenuated Lassa vaccine after passage in vivo.</title>
        <authorList>
            <person name="Zapata J.C."/>
            <person name="Su Q."/>
            <person name="Galens K.G."/>
            <person name="McCracken C."/>
            <person name="Sadzewicz L."/>
            <person name="Tallon L.J."/>
            <person name="Myers G."/>
            <person name="Fraser-Liggett C."/>
            <person name="Salvato M."/>
        </authorList>
    </citation>
    <scope>NUCLEOTIDE SEQUENCE [LARGE SCALE GENOMIC DNA]</scope>
    <source>
        <strain evidence="25">IGS31</strain>
        <strain evidence="24">IGS32</strain>
    </source>
</reference>
<dbReference type="GO" id="GO:0030430">
    <property type="term" value="C:host cell cytoplasm"/>
    <property type="evidence" value="ECO:0007669"/>
    <property type="project" value="UniProtKB-SubCell"/>
</dbReference>
<feature type="binding site" evidence="20">
    <location>
        <position position="502"/>
    </location>
    <ligand>
        <name>Zn(2+)</name>
        <dbReference type="ChEBI" id="CHEBI:29105"/>
    </ligand>
</feature>
<dbReference type="GO" id="GO:0019013">
    <property type="term" value="C:viral nucleocapsid"/>
    <property type="evidence" value="ECO:0007669"/>
    <property type="project" value="UniProtKB-UniRule"/>
</dbReference>
<keyword evidence="16 20" id="KW-0687">Ribonucleoprotein</keyword>
<evidence type="ECO:0000256" key="15">
    <source>
        <dbReference type="ARBA" id="ARBA00023258"/>
    </source>
</evidence>
<evidence type="ECO:0000256" key="5">
    <source>
        <dbReference type="ARBA" id="ARBA00022581"/>
    </source>
</evidence>
<feature type="domain" description="Nucleocapsid N-terminal Arenaviridae" evidence="22">
    <location>
        <begin position="4"/>
        <end position="335"/>
    </location>
</feature>
<evidence type="ECO:0000256" key="17">
    <source>
        <dbReference type="ARBA" id="ARBA00023280"/>
    </source>
</evidence>
<evidence type="ECO:0000256" key="2">
    <source>
        <dbReference type="ARBA" id="ARBA00022482"/>
    </source>
</evidence>
<dbReference type="EMBL" id="KJ603310">
    <property type="protein sequence ID" value="AHZ55918.1"/>
    <property type="molecule type" value="Genomic_RNA"/>
</dbReference>
<keyword evidence="4 20" id="KW-0167">Capsid protein</keyword>
<dbReference type="GO" id="GO:0019029">
    <property type="term" value="C:helical viral capsid"/>
    <property type="evidence" value="ECO:0007669"/>
    <property type="project" value="UniProtKB-UniRule"/>
</dbReference>
<feature type="binding site" evidence="20">
    <location>
        <position position="384"/>
    </location>
    <ligand>
        <name>Mn(2+)</name>
        <dbReference type="ChEBI" id="CHEBI:29035"/>
    </ligand>
</feature>
<keyword evidence="15 20" id="KW-0922">Interferon antiviral system evasion</keyword>
<comment type="function">
    <text evidence="20">Encapsidates the genome, protecting it from nucleases. The encapsidated genomic RNA is termed the nucleocapsid (NC). Serves as template for viral transcription and replication. The increased presence of protein N in host cell does not seem to trigger the switch from transcription to replication as observed in other negative strain RNA viruses. Through the interaction with host IKBKE, strongly inhibits the phosphorylation and nuclear translocation of host IRF3, a protein involved in interferon activation pathway, leading to the inhibition of interferon-beta and IRF3-dependent promoters activation. Encodes also a functional 3'-5' exoribonuclease that degrades preferentially dsRNA substrates and thereby participates in the suppression of interferon induction.</text>
</comment>
<evidence type="ECO:0000259" key="23">
    <source>
        <dbReference type="Pfam" id="PF17290"/>
    </source>
</evidence>
<keyword evidence="17 20" id="KW-0899">Viral immunoevasion</keyword>
<comment type="subcellular location">
    <subcellularLocation>
        <location evidence="20 21">Virion</location>
    </subcellularLocation>
    <subcellularLocation>
        <location evidence="20 21">Host cytoplasm</location>
    </subcellularLocation>
</comment>
<dbReference type="Pfam" id="PF00843">
    <property type="entry name" value="Arena_nucleocap"/>
    <property type="match status" value="1"/>
</dbReference>
<dbReference type="FunFam" id="1.10.150.550:FF:000003">
    <property type="entry name" value="Nucleoprotein"/>
    <property type="match status" value="1"/>
</dbReference>
<feature type="binding site" evidence="20">
    <location>
        <position position="522"/>
    </location>
    <ligand>
        <name>Mn(2+)</name>
        <dbReference type="ChEBI" id="CHEBI:29035"/>
    </ligand>
</feature>
<evidence type="ECO:0000256" key="12">
    <source>
        <dbReference type="ARBA" id="ARBA00023086"/>
    </source>
</evidence>
<dbReference type="PIRSF" id="PIRSF004029">
    <property type="entry name" value="N_ArenaV"/>
    <property type="match status" value="1"/>
</dbReference>
<feature type="binding site" evidence="20">
    <location>
        <position position="392"/>
    </location>
    <ligand>
        <name>Zn(2+)</name>
        <dbReference type="ChEBI" id="CHEBI:29105"/>
    </ligand>
</feature>
<evidence type="ECO:0000256" key="19">
    <source>
        <dbReference type="ARBA" id="ARBA00057518"/>
    </source>
</evidence>
<evidence type="ECO:0000256" key="18">
    <source>
        <dbReference type="ARBA" id="ARBA00046413"/>
    </source>
</evidence>
<evidence type="ECO:0000256" key="14">
    <source>
        <dbReference type="ARBA" id="ARBA00023211"/>
    </source>
</evidence>
<dbReference type="FunFam" id="3.30.420.410:FF:000001">
    <property type="entry name" value="Nucleoprotein"/>
    <property type="match status" value="1"/>
</dbReference>
<feature type="binding site" evidence="20">
    <location>
        <position position="518"/>
    </location>
    <ligand>
        <name>Zn(2+)</name>
        <dbReference type="ChEBI" id="CHEBI:29105"/>
    </ligand>
</feature>
<evidence type="ECO:0000256" key="21">
    <source>
        <dbReference type="PIRNR" id="PIRNR004029"/>
    </source>
</evidence>
<protein>
    <recommendedName>
        <fullName evidence="20 21">Nucleoprotein</fullName>
        <ecNumber evidence="20">3.1.13.-</ecNumber>
    </recommendedName>
    <alternativeName>
        <fullName evidence="20 21">Nucleocapsid protein</fullName>
    </alternativeName>
    <alternativeName>
        <fullName evidence="20">Protein N</fullName>
    </alternativeName>
</protein>
<keyword evidence="9 20" id="KW-0862">Zinc</keyword>
<gene>
    <name evidence="24" type="primary">NP</name>
    <name evidence="20" type="synonym">N</name>
    <name evidence="25" type="ORF">KUE_IGS310004</name>
    <name evidence="24" type="ORF">KUE_IGS320004</name>
</gene>
<accession>A0A059U6M5</accession>
<dbReference type="Pfam" id="PF17290">
    <property type="entry name" value="Arena_ncap_C"/>
    <property type="match status" value="1"/>
</dbReference>
<dbReference type="GO" id="GO:0039689">
    <property type="term" value="P:negative stranded viral RNA replication"/>
    <property type="evidence" value="ECO:0007669"/>
    <property type="project" value="UniProtKB-UniRule"/>
</dbReference>
<feature type="binding site" evidence="20">
    <location>
        <position position="499"/>
    </location>
    <ligand>
        <name>Zn(2+)</name>
        <dbReference type="ChEBI" id="CHEBI:29105"/>
    </ligand>
</feature>
<name>A0A059U6M5_9VIRU</name>
<dbReference type="GO" id="GO:0016787">
    <property type="term" value="F:hydrolase activity"/>
    <property type="evidence" value="ECO:0007669"/>
    <property type="project" value="UniProtKB-KW"/>
</dbReference>
<evidence type="ECO:0000256" key="1">
    <source>
        <dbReference type="ARBA" id="ARBA00022437"/>
    </source>
</evidence>
<evidence type="ECO:0000313" key="24">
    <source>
        <dbReference type="EMBL" id="AHZ55914.1"/>
    </source>
</evidence>
<dbReference type="InterPro" id="IPR038115">
    <property type="entry name" value="Nucleocapsid_C_sf"/>
</dbReference>
<dbReference type="RefSeq" id="NP_694852.1">
    <property type="nucleotide sequence ID" value="NC_004294.1"/>
</dbReference>
<feature type="binding site" evidence="20">
    <location>
        <position position="382"/>
    </location>
    <ligand>
        <name>Mn(2+)</name>
        <dbReference type="ChEBI" id="CHEBI:29035"/>
    </ligand>
</feature>
<dbReference type="Proteomes" id="UP000143751">
    <property type="component" value="Genome"/>
</dbReference>
<dbReference type="InterPro" id="IPR000229">
    <property type="entry name" value="Nucleocapsid_arenaviridae"/>
</dbReference>
<dbReference type="GO" id="GO:1990904">
    <property type="term" value="C:ribonucleoprotein complex"/>
    <property type="evidence" value="ECO:0007669"/>
    <property type="project" value="UniProtKB-KW"/>
</dbReference>
<dbReference type="InterPro" id="IPR035083">
    <property type="entry name" value="Nucleocapsid_N_arenaviridae"/>
</dbReference>
<keyword evidence="6 20" id="KW-1090">Inhibition of host innate immune response by virus</keyword>
<evidence type="ECO:0000256" key="3">
    <source>
        <dbReference type="ARBA" id="ARBA00022497"/>
    </source>
</evidence>
<proteinExistence type="inferred from homology"/>
<dbReference type="RefSeq" id="YP_010839407.1">
    <property type="nucleotide sequence ID" value="NC_077807.1"/>
</dbReference>